<dbReference type="EMBL" id="WQRF01000002">
    <property type="protein sequence ID" value="MVS99449.1"/>
    <property type="molecule type" value="Genomic_DNA"/>
</dbReference>
<gene>
    <name evidence="3" type="ORF">GO014_10485</name>
</gene>
<sequence length="223" mass="25021">MNKTGTFRLRIFPESSPFCLSGCGEAASPRSRPRESPDNPIEPAPHMAKSQSVRLPARSNPPYSTPRGRLTAMFEALTRLFAKPEAPADLHDPKLAVAALLVHLAAVDGSIHENERSAIRGALMDHYDLDEAAVDRLVREAQKRDAEAVDFYKFTSGLIQLDMDDRIEIIRMMWTVVFADRQNHELEDNMVWRIAELIGVSSRDRTILRNQIRGKTAEATEEG</sequence>
<comment type="caution">
    <text evidence="3">The sequence shown here is derived from an EMBL/GenBank/DDBJ whole genome shotgun (WGS) entry which is preliminary data.</text>
</comment>
<evidence type="ECO:0000259" key="2">
    <source>
        <dbReference type="Pfam" id="PF05099"/>
    </source>
</evidence>
<reference evidence="3 4" key="1">
    <citation type="submission" date="2019-12" db="EMBL/GenBank/DDBJ databases">
        <title>Devosia maris sp. nov., isolated from the deep seawater.</title>
        <authorList>
            <person name="Liu Y."/>
        </authorList>
    </citation>
    <scope>NUCLEOTIDE SEQUENCE [LARGE SCALE GENOMIC DNA]</scope>
    <source>
        <strain evidence="3 4">L53-10-65</strain>
    </source>
</reference>
<proteinExistence type="predicted"/>
<evidence type="ECO:0000313" key="4">
    <source>
        <dbReference type="Proteomes" id="UP000438106"/>
    </source>
</evidence>
<protein>
    <recommendedName>
        <fullName evidence="2">Co-chaperone DjlA N-terminal domain-containing protein</fullName>
    </recommendedName>
</protein>
<dbReference type="Gene3D" id="1.10.3680.10">
    <property type="entry name" value="TerB-like"/>
    <property type="match status" value="1"/>
</dbReference>
<dbReference type="Proteomes" id="UP000438106">
    <property type="component" value="Unassembled WGS sequence"/>
</dbReference>
<name>A0A7X3FRJ8_9HYPH</name>
<dbReference type="SUPFAM" id="SSF158682">
    <property type="entry name" value="TerB-like"/>
    <property type="match status" value="1"/>
</dbReference>
<evidence type="ECO:0000313" key="3">
    <source>
        <dbReference type="EMBL" id="MVS99449.1"/>
    </source>
</evidence>
<dbReference type="CDD" id="cd07313">
    <property type="entry name" value="terB_like_2"/>
    <property type="match status" value="1"/>
</dbReference>
<dbReference type="AlphaFoldDB" id="A0A7X3FRJ8"/>
<organism evidence="3 4">
    <name type="scientific">Devosia marina</name>
    <dbReference type="NCBI Taxonomy" id="2683198"/>
    <lineage>
        <taxon>Bacteria</taxon>
        <taxon>Pseudomonadati</taxon>
        <taxon>Pseudomonadota</taxon>
        <taxon>Alphaproteobacteria</taxon>
        <taxon>Hyphomicrobiales</taxon>
        <taxon>Devosiaceae</taxon>
        <taxon>Devosia</taxon>
    </lineage>
</organism>
<keyword evidence="4" id="KW-1185">Reference proteome</keyword>
<dbReference type="InterPro" id="IPR029024">
    <property type="entry name" value="TerB-like"/>
</dbReference>
<evidence type="ECO:0000256" key="1">
    <source>
        <dbReference type="SAM" id="MobiDB-lite"/>
    </source>
</evidence>
<feature type="domain" description="Co-chaperone DjlA N-terminal" evidence="2">
    <location>
        <begin position="95"/>
        <end position="209"/>
    </location>
</feature>
<dbReference type="Pfam" id="PF05099">
    <property type="entry name" value="TerB"/>
    <property type="match status" value="1"/>
</dbReference>
<feature type="region of interest" description="Disordered" evidence="1">
    <location>
        <begin position="23"/>
        <end position="67"/>
    </location>
</feature>
<accession>A0A7X3FRJ8</accession>
<dbReference type="InterPro" id="IPR007791">
    <property type="entry name" value="DjlA_N"/>
</dbReference>